<dbReference type="PROSITE" id="PS51257">
    <property type="entry name" value="PROKAR_LIPOPROTEIN"/>
    <property type="match status" value="1"/>
</dbReference>
<dbReference type="GO" id="GO:0008379">
    <property type="term" value="F:thioredoxin peroxidase activity"/>
    <property type="evidence" value="ECO:0007669"/>
    <property type="project" value="InterPro"/>
</dbReference>
<keyword evidence="1" id="KW-1015">Disulfide bond</keyword>
<dbReference type="Proteomes" id="UP000290287">
    <property type="component" value="Unassembled WGS sequence"/>
</dbReference>
<dbReference type="EMBL" id="PEIB01000010">
    <property type="protein sequence ID" value="RXJ73342.1"/>
    <property type="molecule type" value="Genomic_DNA"/>
</dbReference>
<dbReference type="Pfam" id="PF08534">
    <property type="entry name" value="Redoxin"/>
    <property type="match status" value="1"/>
</dbReference>
<keyword evidence="5" id="KW-0560">Oxidoreductase</keyword>
<accession>A0A4Q0YQM0</accession>
<dbReference type="PANTHER" id="PTHR43110">
    <property type="entry name" value="THIOL PEROXIDASE"/>
    <property type="match status" value="1"/>
</dbReference>
<proteinExistence type="predicted"/>
<feature type="signal peptide" evidence="3">
    <location>
        <begin position="1"/>
        <end position="25"/>
    </location>
</feature>
<evidence type="ECO:0000256" key="3">
    <source>
        <dbReference type="SAM" id="SignalP"/>
    </source>
</evidence>
<dbReference type="RefSeq" id="WP_129122178.1">
    <property type="nucleotide sequence ID" value="NZ_PEIB01000010.1"/>
</dbReference>
<name>A0A4Q0YQM0_9GAMM</name>
<feature type="chain" id="PRO_5020318224" evidence="3">
    <location>
        <begin position="26"/>
        <end position="205"/>
    </location>
</feature>
<feature type="domain" description="Thioredoxin" evidence="4">
    <location>
        <begin position="53"/>
        <end position="202"/>
    </location>
</feature>
<dbReference type="PROSITE" id="PS51352">
    <property type="entry name" value="THIOREDOXIN_2"/>
    <property type="match status" value="1"/>
</dbReference>
<protein>
    <submittedName>
        <fullName evidence="5">Thioredoxin peroxidase</fullName>
    </submittedName>
</protein>
<dbReference type="InterPro" id="IPR036249">
    <property type="entry name" value="Thioredoxin-like_sf"/>
</dbReference>
<dbReference type="CDD" id="cd03014">
    <property type="entry name" value="PRX_Atyp2cys"/>
    <property type="match status" value="1"/>
</dbReference>
<dbReference type="OrthoDB" id="9781543at2"/>
<evidence type="ECO:0000256" key="2">
    <source>
        <dbReference type="ARBA" id="ARBA00023284"/>
    </source>
</evidence>
<organism evidence="5 6">
    <name type="scientific">Veronia nyctiphanis</name>
    <dbReference type="NCBI Taxonomy" id="1278244"/>
    <lineage>
        <taxon>Bacteria</taxon>
        <taxon>Pseudomonadati</taxon>
        <taxon>Pseudomonadota</taxon>
        <taxon>Gammaproteobacteria</taxon>
        <taxon>Vibrionales</taxon>
        <taxon>Vibrionaceae</taxon>
        <taxon>Veronia</taxon>
    </lineage>
</organism>
<dbReference type="Gene3D" id="3.40.30.10">
    <property type="entry name" value="Glutaredoxin"/>
    <property type="match status" value="1"/>
</dbReference>
<evidence type="ECO:0000313" key="6">
    <source>
        <dbReference type="Proteomes" id="UP000290287"/>
    </source>
</evidence>
<keyword evidence="6" id="KW-1185">Reference proteome</keyword>
<reference evidence="5 6" key="1">
    <citation type="submission" date="2017-10" db="EMBL/GenBank/DDBJ databases">
        <title>Nyctiphanis sp. nov., isolated from the stomach of the euphausiid Nyctiphanes simplex (Hansen, 1911) in the Gulf of California.</title>
        <authorList>
            <person name="Gomez-Gil B."/>
            <person name="Aguilar-Mendez M."/>
            <person name="Lopez-Cortes A."/>
            <person name="Gomez-Gutierrez J."/>
            <person name="Roque A."/>
            <person name="Lang E."/>
            <person name="Gonzalez-Castillo A."/>
        </authorList>
    </citation>
    <scope>NUCLEOTIDE SEQUENCE [LARGE SCALE GENOMIC DNA]</scope>
    <source>
        <strain evidence="5 6">CAIM 600</strain>
    </source>
</reference>
<keyword evidence="3" id="KW-0732">Signal</keyword>
<dbReference type="SUPFAM" id="SSF52833">
    <property type="entry name" value="Thioredoxin-like"/>
    <property type="match status" value="1"/>
</dbReference>
<keyword evidence="5" id="KW-0575">Peroxidase</keyword>
<dbReference type="InterPro" id="IPR050455">
    <property type="entry name" value="Tpx_Peroxidase_subfamily"/>
</dbReference>
<dbReference type="InterPro" id="IPR013766">
    <property type="entry name" value="Thioredoxin_domain"/>
</dbReference>
<evidence type="ECO:0000313" key="5">
    <source>
        <dbReference type="EMBL" id="RXJ73342.1"/>
    </source>
</evidence>
<evidence type="ECO:0000259" key="4">
    <source>
        <dbReference type="PROSITE" id="PS51352"/>
    </source>
</evidence>
<dbReference type="InterPro" id="IPR002065">
    <property type="entry name" value="TPX"/>
</dbReference>
<comment type="caution">
    <text evidence="5">The sequence shown here is derived from an EMBL/GenBank/DDBJ whole genome shotgun (WGS) entry which is preliminary data.</text>
</comment>
<evidence type="ECO:0000256" key="1">
    <source>
        <dbReference type="ARBA" id="ARBA00023157"/>
    </source>
</evidence>
<keyword evidence="2" id="KW-0676">Redox-active center</keyword>
<gene>
    <name evidence="5" type="ORF">CS022_10210</name>
</gene>
<dbReference type="InterPro" id="IPR013740">
    <property type="entry name" value="Redoxin"/>
</dbReference>
<dbReference type="PANTHER" id="PTHR43110:SF1">
    <property type="entry name" value="THIOL PEROXIDASE"/>
    <property type="match status" value="1"/>
</dbReference>
<dbReference type="AlphaFoldDB" id="A0A4Q0YQM0"/>
<sequence>MNKKHLLAFAIAAIVSGCASNPHFATTEQSSGLGKGQVVTLEDNPFNLSGSALNVGDDMPSALLKDQAFGDHDTAKNSEHVRIYSIMPSIDTPVCDQQAHELSEFVETHPEPNIDFYAVSADTPFAQANFKKDAKITDKVTFLSDARSHDFGASTGTQIDALGLLTRTIIVVGKDSKVLHIQRVPELTTVPDLVKAVEIAQKAAS</sequence>